<sequence>MGDRSKYPFENYNQDSNGVVDPMNIMLPGYEESLNLGPIPRGWVDAPSTVPSGSVVSHETSDRLEPPYAATSATSFSEPRSPRQGPQKPPEPSSQVDFSFLGNAAGFHPEPPIWGQLPDLEEISSRSPVERDIEFDENTPRKAGVASMMKPRLRAPASNP</sequence>
<dbReference type="EMBL" id="JAPQKO010000005">
    <property type="protein sequence ID" value="KAJ5162189.1"/>
    <property type="molecule type" value="Genomic_DNA"/>
</dbReference>
<dbReference type="AlphaFoldDB" id="A0A9W9I1I6"/>
<feature type="compositionally biased region" description="Polar residues" evidence="1">
    <location>
        <begin position="49"/>
        <end position="58"/>
    </location>
</feature>
<keyword evidence="3" id="KW-1185">Reference proteome</keyword>
<evidence type="ECO:0000313" key="2">
    <source>
        <dbReference type="EMBL" id="KAJ5162189.1"/>
    </source>
</evidence>
<accession>A0A9W9I1I6</accession>
<evidence type="ECO:0000313" key="3">
    <source>
        <dbReference type="Proteomes" id="UP001146351"/>
    </source>
</evidence>
<evidence type="ECO:0000256" key="1">
    <source>
        <dbReference type="SAM" id="MobiDB-lite"/>
    </source>
</evidence>
<proteinExistence type="predicted"/>
<feature type="region of interest" description="Disordered" evidence="1">
    <location>
        <begin position="40"/>
        <end position="160"/>
    </location>
</feature>
<reference evidence="2" key="1">
    <citation type="submission" date="2022-11" db="EMBL/GenBank/DDBJ databases">
        <authorList>
            <person name="Petersen C."/>
        </authorList>
    </citation>
    <scope>NUCLEOTIDE SEQUENCE</scope>
    <source>
        <strain evidence="2">IBT 21917</strain>
    </source>
</reference>
<protein>
    <submittedName>
        <fullName evidence="2">Uncharacterized protein</fullName>
    </submittedName>
</protein>
<organism evidence="2 3">
    <name type="scientific">Penicillium capsulatum</name>
    <dbReference type="NCBI Taxonomy" id="69766"/>
    <lineage>
        <taxon>Eukaryota</taxon>
        <taxon>Fungi</taxon>
        <taxon>Dikarya</taxon>
        <taxon>Ascomycota</taxon>
        <taxon>Pezizomycotina</taxon>
        <taxon>Eurotiomycetes</taxon>
        <taxon>Eurotiomycetidae</taxon>
        <taxon>Eurotiales</taxon>
        <taxon>Aspergillaceae</taxon>
        <taxon>Penicillium</taxon>
    </lineage>
</organism>
<name>A0A9W9I1I6_9EURO</name>
<dbReference type="Proteomes" id="UP001146351">
    <property type="component" value="Unassembled WGS sequence"/>
</dbReference>
<reference evidence="2" key="2">
    <citation type="journal article" date="2023" name="IMA Fungus">
        <title>Comparative genomic study of the Penicillium genus elucidates a diverse pangenome and 15 lateral gene transfer events.</title>
        <authorList>
            <person name="Petersen C."/>
            <person name="Sorensen T."/>
            <person name="Nielsen M.R."/>
            <person name="Sondergaard T.E."/>
            <person name="Sorensen J.L."/>
            <person name="Fitzpatrick D.A."/>
            <person name="Frisvad J.C."/>
            <person name="Nielsen K.L."/>
        </authorList>
    </citation>
    <scope>NUCLEOTIDE SEQUENCE</scope>
    <source>
        <strain evidence="2">IBT 21917</strain>
    </source>
</reference>
<gene>
    <name evidence="2" type="ORF">N7492_007581</name>
</gene>
<comment type="caution">
    <text evidence="2">The sequence shown here is derived from an EMBL/GenBank/DDBJ whole genome shotgun (WGS) entry which is preliminary data.</text>
</comment>